<dbReference type="Proteomes" id="UP000597762">
    <property type="component" value="Unassembled WGS sequence"/>
</dbReference>
<reference evidence="2" key="1">
    <citation type="submission" date="2021-01" db="EMBL/GenBank/DDBJ databases">
        <authorList>
            <person name="Li R."/>
            <person name="Bekaert M."/>
        </authorList>
    </citation>
    <scope>NUCLEOTIDE SEQUENCE</scope>
    <source>
        <strain evidence="2">Farmed</strain>
    </source>
</reference>
<gene>
    <name evidence="2" type="ORF">SPHA_7139</name>
</gene>
<organism evidence="2 3">
    <name type="scientific">Acanthosepion pharaonis</name>
    <name type="common">Pharaoh cuttlefish</name>
    <name type="synonym">Sepia pharaonis</name>
    <dbReference type="NCBI Taxonomy" id="158019"/>
    <lineage>
        <taxon>Eukaryota</taxon>
        <taxon>Metazoa</taxon>
        <taxon>Spiralia</taxon>
        <taxon>Lophotrochozoa</taxon>
        <taxon>Mollusca</taxon>
        <taxon>Cephalopoda</taxon>
        <taxon>Coleoidea</taxon>
        <taxon>Decapodiformes</taxon>
        <taxon>Sepiida</taxon>
        <taxon>Sepiina</taxon>
        <taxon>Sepiidae</taxon>
        <taxon>Acanthosepion</taxon>
    </lineage>
</organism>
<name>A0A812AZ89_ACAPH</name>
<keyword evidence="1" id="KW-0472">Membrane</keyword>
<accession>A0A812AZ89</accession>
<keyword evidence="1" id="KW-1133">Transmembrane helix</keyword>
<dbReference type="AlphaFoldDB" id="A0A812AZ89"/>
<keyword evidence="3" id="KW-1185">Reference proteome</keyword>
<evidence type="ECO:0000313" key="2">
    <source>
        <dbReference type="EMBL" id="CAE1162051.1"/>
    </source>
</evidence>
<evidence type="ECO:0000256" key="1">
    <source>
        <dbReference type="SAM" id="Phobius"/>
    </source>
</evidence>
<keyword evidence="1" id="KW-0812">Transmembrane</keyword>
<comment type="caution">
    <text evidence="2">The sequence shown here is derived from an EMBL/GenBank/DDBJ whole genome shotgun (WGS) entry which is preliminary data.</text>
</comment>
<protein>
    <submittedName>
        <fullName evidence="2">Uncharacterized protein</fullName>
    </submittedName>
</protein>
<feature type="transmembrane region" description="Helical" evidence="1">
    <location>
        <begin position="70"/>
        <end position="88"/>
    </location>
</feature>
<evidence type="ECO:0000313" key="3">
    <source>
        <dbReference type="Proteomes" id="UP000597762"/>
    </source>
</evidence>
<dbReference type="EMBL" id="CAHIKZ030000230">
    <property type="protein sequence ID" value="CAE1162051.1"/>
    <property type="molecule type" value="Genomic_DNA"/>
</dbReference>
<feature type="transmembrane region" description="Helical" evidence="1">
    <location>
        <begin position="6"/>
        <end position="25"/>
    </location>
</feature>
<feature type="transmembrane region" description="Helical" evidence="1">
    <location>
        <begin position="32"/>
        <end position="58"/>
    </location>
</feature>
<feature type="transmembrane region" description="Helical" evidence="1">
    <location>
        <begin position="172"/>
        <end position="191"/>
    </location>
</feature>
<proteinExistence type="predicted"/>
<sequence>MSLISTPFFISFFFFSSCLGAWMTIKLKLLSCFLSFVSVWNCFISFLRLGVAAFSFEIFSSFLSFSHKYLFLRFFLAFFFSFSISFWSRDLAAFRVRRSLFPRIQTFLLRSSCLHLVVRSRFEEGLFLFCITNQNFCVHSKRIHLFHSKMNFLSRIFTNTSVRPECLDKTNFFVSLFVSYFFLWSIFKYELFPIVGEMRSMAPSLICEVRESLV</sequence>